<dbReference type="InterPro" id="IPR011333">
    <property type="entry name" value="SKP1/BTB/POZ_sf"/>
</dbReference>
<evidence type="ECO:0000313" key="3">
    <source>
        <dbReference type="EMBL" id="CAG6682677.1"/>
    </source>
</evidence>
<reference evidence="3" key="1">
    <citation type="submission" date="2021-05" db="EMBL/GenBank/DDBJ databases">
        <authorList>
            <person name="Alioto T."/>
            <person name="Alioto T."/>
            <person name="Gomez Garrido J."/>
        </authorList>
    </citation>
    <scope>NUCLEOTIDE SEQUENCE</scope>
</reference>
<dbReference type="GO" id="GO:0022008">
    <property type="term" value="P:neurogenesis"/>
    <property type="evidence" value="ECO:0007669"/>
    <property type="project" value="TreeGrafter"/>
</dbReference>
<dbReference type="Gene3D" id="3.30.710.10">
    <property type="entry name" value="Potassium Channel Kv1.1, Chain A"/>
    <property type="match status" value="1"/>
</dbReference>
<evidence type="ECO:0000256" key="1">
    <source>
        <dbReference type="SAM" id="MobiDB-lite"/>
    </source>
</evidence>
<feature type="domain" description="BTB" evidence="2">
    <location>
        <begin position="70"/>
        <end position="143"/>
    </location>
</feature>
<dbReference type="PANTHER" id="PTHR45774">
    <property type="entry name" value="BTB/POZ DOMAIN-CONTAINING"/>
    <property type="match status" value="1"/>
</dbReference>
<dbReference type="SUPFAM" id="SSF54695">
    <property type="entry name" value="POZ domain"/>
    <property type="match status" value="1"/>
</dbReference>
<dbReference type="EMBL" id="HBUF01260271">
    <property type="protein sequence ID" value="CAG6682677.1"/>
    <property type="molecule type" value="Transcribed_RNA"/>
</dbReference>
<proteinExistence type="predicted"/>
<dbReference type="AlphaFoldDB" id="A0A8D8TEA7"/>
<evidence type="ECO:0000259" key="2">
    <source>
        <dbReference type="PROSITE" id="PS50097"/>
    </source>
</evidence>
<accession>A0A8D8TEA7</accession>
<feature type="region of interest" description="Disordered" evidence="1">
    <location>
        <begin position="1"/>
        <end position="32"/>
    </location>
</feature>
<dbReference type="PROSITE" id="PS50097">
    <property type="entry name" value="BTB"/>
    <property type="match status" value="1"/>
</dbReference>
<dbReference type="PANTHER" id="PTHR45774:SF4">
    <property type="entry name" value="AXUNDEAD, ISOFORM F"/>
    <property type="match status" value="1"/>
</dbReference>
<organism evidence="3">
    <name type="scientific">Cacopsylla melanoneura</name>
    <dbReference type="NCBI Taxonomy" id="428564"/>
    <lineage>
        <taxon>Eukaryota</taxon>
        <taxon>Metazoa</taxon>
        <taxon>Ecdysozoa</taxon>
        <taxon>Arthropoda</taxon>
        <taxon>Hexapoda</taxon>
        <taxon>Insecta</taxon>
        <taxon>Pterygota</taxon>
        <taxon>Neoptera</taxon>
        <taxon>Paraneoptera</taxon>
        <taxon>Hemiptera</taxon>
        <taxon>Sternorrhyncha</taxon>
        <taxon>Psylloidea</taxon>
        <taxon>Psyllidae</taxon>
        <taxon>Psyllinae</taxon>
        <taxon>Cacopsylla</taxon>
    </lineage>
</organism>
<dbReference type="SMART" id="SM00225">
    <property type="entry name" value="BTB"/>
    <property type="match status" value="1"/>
</dbReference>
<protein>
    <submittedName>
        <fullName evidence="3">BTB/POZ domain-containing protein 6-A</fullName>
    </submittedName>
</protein>
<sequence>MRNRKTKEKYKPDRSSSWIANPGVSGSNPSGDEIDFKSEIENLFNTYTLQNNIAMGSSGTNPLLDTEQTSDVTFLVGIEPDVWRIPGHRRLLADKNRVFEAMFYGALARSRTQDPVINITDVSGRAFDYFIKFLYNDDIDFLNVPSTLDILHVADKYLCTSLIKKCCFYLDQHLTADNVLDVYCNVQIYVGSTTHSSGFEDERHCLVPSAPQFDEVFEMSQRRRSSLRGAESTEENRMKAQYKSILELMQPGNDAPETINRILNILCYNCLLFIDSHAHQIFSSLQNVENVSSLQTLCQMFSRSTLQVSDEMILYKFLNAYLTNCLKQLQIPISCENKRQLLTNQNCDRILFTIKYLLIDPFDSFVNYVHESQKNNLFWPYELDFLLYLRQNSSHLYMIVQNLCNMPQTGANNNNSSCVDENLRNATKAADLSSPGSGSNSWESYNLSYIDVMYLNNPRTESNEAFLPLSLRSLPKLKPQDEAHAQEKIATCKSKEKRKFAEYVWTVLAFIFD</sequence>
<dbReference type="GO" id="GO:0005829">
    <property type="term" value="C:cytosol"/>
    <property type="evidence" value="ECO:0007669"/>
    <property type="project" value="TreeGrafter"/>
</dbReference>
<name>A0A8D8TEA7_9HEMI</name>
<dbReference type="InterPro" id="IPR000210">
    <property type="entry name" value="BTB/POZ_dom"/>
</dbReference>
<feature type="compositionally biased region" description="Polar residues" evidence="1">
    <location>
        <begin position="15"/>
        <end position="30"/>
    </location>
</feature>
<dbReference type="EMBL" id="HBUF01166837">
    <property type="protein sequence ID" value="CAG6651279.1"/>
    <property type="molecule type" value="Transcribed_RNA"/>
</dbReference>
<dbReference type="Pfam" id="PF00651">
    <property type="entry name" value="BTB"/>
    <property type="match status" value="1"/>
</dbReference>